<keyword evidence="1" id="KW-0472">Membrane</keyword>
<evidence type="ECO:0000313" key="2">
    <source>
        <dbReference type="EMBL" id="MCO6046411.1"/>
    </source>
</evidence>
<gene>
    <name evidence="2" type="ORF">NG895_21140</name>
</gene>
<keyword evidence="3" id="KW-1185">Reference proteome</keyword>
<feature type="transmembrane region" description="Helical" evidence="1">
    <location>
        <begin position="94"/>
        <end position="115"/>
    </location>
</feature>
<keyword evidence="1" id="KW-1133">Transmembrane helix</keyword>
<dbReference type="AlphaFoldDB" id="A0A9X2FIV0"/>
<comment type="caution">
    <text evidence="2">The sequence shown here is derived from an EMBL/GenBank/DDBJ whole genome shotgun (WGS) entry which is preliminary data.</text>
</comment>
<evidence type="ECO:0000313" key="3">
    <source>
        <dbReference type="Proteomes" id="UP001155241"/>
    </source>
</evidence>
<proteinExistence type="predicted"/>
<dbReference type="EMBL" id="JAMXLR010000073">
    <property type="protein sequence ID" value="MCO6046411.1"/>
    <property type="molecule type" value="Genomic_DNA"/>
</dbReference>
<keyword evidence="1" id="KW-0812">Transmembrane</keyword>
<dbReference type="RefSeq" id="WP_252854525.1">
    <property type="nucleotide sequence ID" value="NZ_JAMXLR010000073.1"/>
</dbReference>
<organism evidence="2 3">
    <name type="scientific">Aeoliella straminimaris</name>
    <dbReference type="NCBI Taxonomy" id="2954799"/>
    <lineage>
        <taxon>Bacteria</taxon>
        <taxon>Pseudomonadati</taxon>
        <taxon>Planctomycetota</taxon>
        <taxon>Planctomycetia</taxon>
        <taxon>Pirellulales</taxon>
        <taxon>Lacipirellulaceae</taxon>
        <taxon>Aeoliella</taxon>
    </lineage>
</organism>
<feature type="transmembrane region" description="Helical" evidence="1">
    <location>
        <begin position="36"/>
        <end position="53"/>
    </location>
</feature>
<reference evidence="2" key="1">
    <citation type="submission" date="2022-06" db="EMBL/GenBank/DDBJ databases">
        <title>Aeoliella straminimaris, a novel planctomycete from sediments.</title>
        <authorList>
            <person name="Vitorino I.R."/>
            <person name="Lage O.M."/>
        </authorList>
    </citation>
    <scope>NUCLEOTIDE SEQUENCE</scope>
    <source>
        <strain evidence="2">ICT_H6.2</strain>
    </source>
</reference>
<name>A0A9X2FIV0_9BACT</name>
<sequence>MENQSPRLGYRSRSVAQSLLDRSIEIADDTSRRKPSTAYLIVLNALVFLALLLPGLNPIGWILAIPATIIFVALSGVWQGIWLHLDRRFRFYNVVRCVGFVLPATALVAFPYLGFEPTRPINKQKPASSETGEYLAYVLAKPGGWTVKIRDQAGKTLHDEKTEFVPHLTVYWIWGPNDILWLYNSDDGRVHCWYAKLDGTWQHVPWGYGHTQETDVEVGGPPENLYPDYAR</sequence>
<feature type="transmembrane region" description="Helical" evidence="1">
    <location>
        <begin position="59"/>
        <end position="82"/>
    </location>
</feature>
<protein>
    <submittedName>
        <fullName evidence="2">Uncharacterized protein</fullName>
    </submittedName>
</protein>
<dbReference type="Proteomes" id="UP001155241">
    <property type="component" value="Unassembled WGS sequence"/>
</dbReference>
<evidence type="ECO:0000256" key="1">
    <source>
        <dbReference type="SAM" id="Phobius"/>
    </source>
</evidence>
<accession>A0A9X2FIV0</accession>